<keyword evidence="2" id="KW-1185">Reference proteome</keyword>
<dbReference type="PANTHER" id="PTHR31263:SF44">
    <property type="entry name" value="OS04G0481200 PROTEIN"/>
    <property type="match status" value="1"/>
</dbReference>
<dbReference type="SUPFAM" id="SSF51445">
    <property type="entry name" value="(Trans)glycosidases"/>
    <property type="match status" value="1"/>
</dbReference>
<organism evidence="1 2">
    <name type="scientific">Ilex paraguariensis</name>
    <name type="common">yerba mate</name>
    <dbReference type="NCBI Taxonomy" id="185542"/>
    <lineage>
        <taxon>Eukaryota</taxon>
        <taxon>Viridiplantae</taxon>
        <taxon>Streptophyta</taxon>
        <taxon>Embryophyta</taxon>
        <taxon>Tracheophyta</taxon>
        <taxon>Spermatophyta</taxon>
        <taxon>Magnoliopsida</taxon>
        <taxon>eudicotyledons</taxon>
        <taxon>Gunneridae</taxon>
        <taxon>Pentapetalae</taxon>
        <taxon>asterids</taxon>
        <taxon>campanulids</taxon>
        <taxon>Aquifoliales</taxon>
        <taxon>Aquifoliaceae</taxon>
        <taxon>Ilex</taxon>
    </lineage>
</organism>
<name>A0ABC8UHM7_9AQUA</name>
<accession>A0ABC8UHM7</accession>
<dbReference type="Proteomes" id="UP001642360">
    <property type="component" value="Unassembled WGS sequence"/>
</dbReference>
<evidence type="ECO:0000313" key="2">
    <source>
        <dbReference type="Proteomes" id="UP001642360"/>
    </source>
</evidence>
<proteinExistence type="predicted"/>
<sequence length="188" mass="20824">MIVDGCFLLKIFRAAIQTPADYDAEDPIFGNHGKLHIMPFIKRDMLVLGEVTDCFGEVCSLTTPNTVVALPLSTNSRWIVDESGQRVKLACVNWVSHLEAMVAEGLSKQPVDSISKKIVDMGFNCVRLTWPLFLFTNDSLASLTVRQSFQSLGLIESVAGFQANNPSIVDLSLVNAYQVKLFLFLLRV</sequence>
<gene>
    <name evidence="1" type="ORF">ILEXP_LOCUS50542</name>
</gene>
<protein>
    <submittedName>
        <fullName evidence="1">Uncharacterized protein</fullName>
    </submittedName>
</protein>
<evidence type="ECO:0000313" key="1">
    <source>
        <dbReference type="EMBL" id="CAK9180534.1"/>
    </source>
</evidence>
<comment type="caution">
    <text evidence="1">The sequence shown here is derived from an EMBL/GenBank/DDBJ whole genome shotgun (WGS) entry which is preliminary data.</text>
</comment>
<dbReference type="InterPro" id="IPR017853">
    <property type="entry name" value="GH"/>
</dbReference>
<dbReference type="EMBL" id="CAUOFW020007747">
    <property type="protein sequence ID" value="CAK9180534.1"/>
    <property type="molecule type" value="Genomic_DNA"/>
</dbReference>
<dbReference type="Gene3D" id="3.20.20.80">
    <property type="entry name" value="Glycosidases"/>
    <property type="match status" value="1"/>
</dbReference>
<dbReference type="AlphaFoldDB" id="A0ABC8UHM7"/>
<reference evidence="1 2" key="1">
    <citation type="submission" date="2024-02" db="EMBL/GenBank/DDBJ databases">
        <authorList>
            <person name="Vignale AGUSTIN F."/>
            <person name="Sosa J E."/>
            <person name="Modenutti C."/>
        </authorList>
    </citation>
    <scope>NUCLEOTIDE SEQUENCE [LARGE SCALE GENOMIC DNA]</scope>
</reference>
<dbReference type="PANTHER" id="PTHR31263">
    <property type="entry name" value="CELLULASE FAMILY PROTEIN (AFU_ORTHOLOGUE AFUA_5G14560)"/>
    <property type="match status" value="1"/>
</dbReference>